<dbReference type="InterPro" id="IPR027417">
    <property type="entry name" value="P-loop_NTPase"/>
</dbReference>
<dbReference type="HOGENOM" id="CLU_005122_1_3_9"/>
<dbReference type="InterPro" id="IPR001650">
    <property type="entry name" value="Helicase_C-like"/>
</dbReference>
<dbReference type="Gene3D" id="3.40.50.300">
    <property type="entry name" value="P-loop containing nucleotide triphosphate hydrolases"/>
    <property type="match status" value="2"/>
</dbReference>
<keyword evidence="4 9" id="KW-0378">Hydrolase</keyword>
<dbReference type="Proteomes" id="UP000016662">
    <property type="component" value="Unassembled WGS sequence"/>
</dbReference>
<dbReference type="SUPFAM" id="SSF141259">
    <property type="entry name" value="CarD-like"/>
    <property type="match status" value="1"/>
</dbReference>
<dbReference type="HAMAP" id="MF_00969">
    <property type="entry name" value="TRCF"/>
    <property type="match status" value="1"/>
</dbReference>
<dbReference type="InterPro" id="IPR036101">
    <property type="entry name" value="CarD-like/TRCF_RID_sf"/>
</dbReference>
<dbReference type="Gene3D" id="2.40.10.170">
    <property type="match status" value="1"/>
</dbReference>
<dbReference type="InterPro" id="IPR014001">
    <property type="entry name" value="Helicase_ATP-bd"/>
</dbReference>
<dbReference type="Pfam" id="PF02559">
    <property type="entry name" value="CarD_TRCF_RID"/>
    <property type="match status" value="1"/>
</dbReference>
<gene>
    <name evidence="9" type="primary">mfd</name>
    <name evidence="12" type="ORF">RUMCAL_01315</name>
</gene>
<dbReference type="SMART" id="SM01058">
    <property type="entry name" value="CarD_TRCF"/>
    <property type="match status" value="1"/>
</dbReference>
<dbReference type="SMART" id="SM00487">
    <property type="entry name" value="DEXDc"/>
    <property type="match status" value="1"/>
</dbReference>
<evidence type="ECO:0000256" key="5">
    <source>
        <dbReference type="ARBA" id="ARBA00022806"/>
    </source>
</evidence>
<dbReference type="Pfam" id="PF00271">
    <property type="entry name" value="Helicase_C"/>
    <property type="match status" value="1"/>
</dbReference>
<dbReference type="InterPro" id="IPR047112">
    <property type="entry name" value="RecG/Mfd"/>
</dbReference>
<feature type="domain" description="Helicase ATP-binding" evidence="10">
    <location>
        <begin position="627"/>
        <end position="788"/>
    </location>
</feature>
<dbReference type="InterPro" id="IPR004576">
    <property type="entry name" value="Mfd"/>
</dbReference>
<keyword evidence="6 9" id="KW-0067">ATP-binding</keyword>
<dbReference type="InterPro" id="IPR037235">
    <property type="entry name" value="TRCF-like_C_D7"/>
</dbReference>
<dbReference type="GO" id="GO:0005737">
    <property type="term" value="C:cytoplasm"/>
    <property type="evidence" value="ECO:0007669"/>
    <property type="project" value="UniProtKB-SubCell"/>
</dbReference>
<dbReference type="PROSITE" id="PS51192">
    <property type="entry name" value="HELICASE_ATP_BIND_1"/>
    <property type="match status" value="1"/>
</dbReference>
<evidence type="ECO:0000313" key="13">
    <source>
        <dbReference type="Proteomes" id="UP000016662"/>
    </source>
</evidence>
<dbReference type="NCBIfam" id="TIGR00580">
    <property type="entry name" value="mfd"/>
    <property type="match status" value="1"/>
</dbReference>
<dbReference type="GO" id="GO:0003678">
    <property type="term" value="F:DNA helicase activity"/>
    <property type="evidence" value="ECO:0007669"/>
    <property type="project" value="TreeGrafter"/>
</dbReference>
<dbReference type="GO" id="GO:0016787">
    <property type="term" value="F:hydrolase activity"/>
    <property type="evidence" value="ECO:0007669"/>
    <property type="project" value="UniProtKB-KW"/>
</dbReference>
<keyword evidence="13" id="KW-1185">Reference proteome</keyword>
<keyword evidence="3 9" id="KW-0227">DNA damage</keyword>
<dbReference type="InterPro" id="IPR041471">
    <property type="entry name" value="UvrB_inter"/>
</dbReference>
<dbReference type="PANTHER" id="PTHR47964">
    <property type="entry name" value="ATP-DEPENDENT DNA HELICASE HOMOLOG RECG, CHLOROPLASTIC"/>
    <property type="match status" value="1"/>
</dbReference>
<dbReference type="RefSeq" id="WP_021682807.1">
    <property type="nucleotide sequence ID" value="NZ_KI260446.1"/>
</dbReference>
<keyword evidence="7 9" id="KW-0238">DNA-binding</keyword>
<dbReference type="PANTHER" id="PTHR47964:SF1">
    <property type="entry name" value="ATP-DEPENDENT DNA HELICASE HOMOLOG RECG, CHLOROPLASTIC"/>
    <property type="match status" value="1"/>
</dbReference>
<evidence type="ECO:0000256" key="9">
    <source>
        <dbReference type="HAMAP-Rule" id="MF_00969"/>
    </source>
</evidence>
<evidence type="ECO:0000256" key="1">
    <source>
        <dbReference type="ARBA" id="ARBA00022490"/>
    </source>
</evidence>
<proteinExistence type="inferred from homology"/>
<dbReference type="Pfam" id="PF17757">
    <property type="entry name" value="UvrB_inter"/>
    <property type="match status" value="1"/>
</dbReference>
<dbReference type="Pfam" id="PF00270">
    <property type="entry name" value="DEAD"/>
    <property type="match status" value="1"/>
</dbReference>
<dbReference type="CDD" id="cd17991">
    <property type="entry name" value="DEXHc_TRCF"/>
    <property type="match status" value="1"/>
</dbReference>
<evidence type="ECO:0000256" key="8">
    <source>
        <dbReference type="ARBA" id="ARBA00023204"/>
    </source>
</evidence>
<accession>U2M3J4</accession>
<dbReference type="Gene3D" id="3.90.1150.50">
    <property type="entry name" value="Transcription-repair-coupling factor, D7 domain"/>
    <property type="match status" value="1"/>
</dbReference>
<dbReference type="GO" id="GO:0006355">
    <property type="term" value="P:regulation of DNA-templated transcription"/>
    <property type="evidence" value="ECO:0007669"/>
    <property type="project" value="UniProtKB-UniRule"/>
</dbReference>
<evidence type="ECO:0000256" key="3">
    <source>
        <dbReference type="ARBA" id="ARBA00022763"/>
    </source>
</evidence>
<comment type="subcellular location">
    <subcellularLocation>
        <location evidence="9">Cytoplasm</location>
    </subcellularLocation>
</comment>
<organism evidence="12 13">
    <name type="scientific">Ruminococcus callidus ATCC 27760</name>
    <dbReference type="NCBI Taxonomy" id="411473"/>
    <lineage>
        <taxon>Bacteria</taxon>
        <taxon>Bacillati</taxon>
        <taxon>Bacillota</taxon>
        <taxon>Clostridia</taxon>
        <taxon>Eubacteriales</taxon>
        <taxon>Oscillospiraceae</taxon>
        <taxon>Ruminococcus</taxon>
    </lineage>
</organism>
<dbReference type="eggNOG" id="COG1197">
    <property type="taxonomic scope" value="Bacteria"/>
</dbReference>
<evidence type="ECO:0000256" key="2">
    <source>
        <dbReference type="ARBA" id="ARBA00022741"/>
    </source>
</evidence>
<evidence type="ECO:0000259" key="11">
    <source>
        <dbReference type="PROSITE" id="PS51194"/>
    </source>
</evidence>
<dbReference type="InterPro" id="IPR003711">
    <property type="entry name" value="CarD-like/TRCF_RID"/>
</dbReference>
<comment type="similarity">
    <text evidence="9">In the C-terminal section; belongs to the helicase family. RecG subfamily.</text>
</comment>
<name>U2M3J4_9FIRM</name>
<evidence type="ECO:0000259" key="10">
    <source>
        <dbReference type="PROSITE" id="PS51192"/>
    </source>
</evidence>
<dbReference type="SUPFAM" id="SSF52540">
    <property type="entry name" value="P-loop containing nucleoside triphosphate hydrolases"/>
    <property type="match status" value="4"/>
</dbReference>
<dbReference type="SMART" id="SM00982">
    <property type="entry name" value="TRCF"/>
    <property type="match status" value="1"/>
</dbReference>
<comment type="caution">
    <text evidence="12">The sequence shown here is derived from an EMBL/GenBank/DDBJ whole genome shotgun (WGS) entry which is preliminary data.</text>
</comment>
<dbReference type="OrthoDB" id="9804325at2"/>
<comment type="function">
    <text evidence="9">Couples transcription and DNA repair by recognizing RNA polymerase (RNAP) stalled at DNA lesions. Mediates ATP-dependent release of RNAP and its truncated transcript from the DNA, and recruitment of nucleotide excision repair machinery to the damaged site.</text>
</comment>
<keyword evidence="5" id="KW-0347">Helicase</keyword>
<dbReference type="PROSITE" id="PS51194">
    <property type="entry name" value="HELICASE_CTER"/>
    <property type="match status" value="1"/>
</dbReference>
<keyword evidence="2 9" id="KW-0547">Nucleotide-binding</keyword>
<dbReference type="Pfam" id="PF03461">
    <property type="entry name" value="TRCF"/>
    <property type="match status" value="1"/>
</dbReference>
<evidence type="ECO:0000256" key="6">
    <source>
        <dbReference type="ARBA" id="ARBA00022840"/>
    </source>
</evidence>
<dbReference type="Gene3D" id="3.40.50.11180">
    <property type="match status" value="1"/>
</dbReference>
<dbReference type="AlphaFoldDB" id="U2M3J4"/>
<dbReference type="InterPro" id="IPR011545">
    <property type="entry name" value="DEAD/DEAH_box_helicase_dom"/>
</dbReference>
<dbReference type="PATRIC" id="fig|411473.3.peg.1071"/>
<evidence type="ECO:0000256" key="4">
    <source>
        <dbReference type="ARBA" id="ARBA00022801"/>
    </source>
</evidence>
<dbReference type="Gene3D" id="3.30.2060.10">
    <property type="entry name" value="Penicillin-binding protein 1b domain"/>
    <property type="match status" value="1"/>
</dbReference>
<dbReference type="GO" id="GO:0000716">
    <property type="term" value="P:transcription-coupled nucleotide-excision repair, DNA damage recognition"/>
    <property type="evidence" value="ECO:0007669"/>
    <property type="project" value="UniProtKB-UniRule"/>
</dbReference>
<keyword evidence="8 9" id="KW-0234">DNA repair</keyword>
<dbReference type="InterPro" id="IPR005118">
    <property type="entry name" value="TRCF_C"/>
</dbReference>
<keyword evidence="1 9" id="KW-0963">Cytoplasm</keyword>
<protein>
    <recommendedName>
        <fullName evidence="9">Transcription-repair-coupling factor</fullName>
        <shortName evidence="9">TRCF</shortName>
        <ecNumber evidence="9">3.6.4.-</ecNumber>
    </recommendedName>
</protein>
<comment type="similarity">
    <text evidence="9">In the N-terminal section; belongs to the UvrB family.</text>
</comment>
<dbReference type="EMBL" id="AWVF01000172">
    <property type="protein sequence ID" value="ERJ96319.1"/>
    <property type="molecule type" value="Genomic_DNA"/>
</dbReference>
<dbReference type="GO" id="GO:0005524">
    <property type="term" value="F:ATP binding"/>
    <property type="evidence" value="ECO:0007669"/>
    <property type="project" value="UniProtKB-UniRule"/>
</dbReference>
<dbReference type="STRING" id="411473.RUMCAL_01315"/>
<feature type="domain" description="Helicase C-terminal" evidence="11">
    <location>
        <begin position="809"/>
        <end position="963"/>
    </location>
</feature>
<sequence length="1154" mass="129976">MQFFTATMEQLSAYQELMRARQEGVTPVSFTGVSQIHKAHLLAALSQTSAPVLVITADEAEARRLCDDVNTMLEETAAWVFPAKEVILTPVEGITTAYEHARIGALAALQNGQCKVVAASIEALLQPTLSPEQLRGHTILLQQDGTADLSELTRKLTDCGYVRGDSVSGQGQFSVRGDIVDIFPVQLSAPVRLEFWDDTIDTMHYFDPETQRRTDPLDEVLVPPARETLCDPAELAKKIRMLGKSLRIRRADLVREKLYADADHLEAGMIPVHLDKYAPLLWEQPPMLYDYGMEIVCWSEYGAIVESQRGLMAQYQEDCKLLLEEGSLCRGLEGYYQDPAETAAKLDKRFQVYCSNFLQGGEHVEFQKLLSVQAVQNAPWGGELRQLTEDLQEYSSQGYCTMLCAGSEKTLPILQQDLQESGIRCELAEPDSVWRAGVVYLRTGSLSGGFAYPETKTALITQGRALHAGTRRRKQHRRGEEIRTLADIVPGDLVVHALHGIGRFLGIRKLELEGVTKDYITIQYAGKENLYVPVTQLDMVTKYIGPREDSNVKLSRLSSPEWQKTRSNVRRAVKDMADELLALYAKREKTRGFAFEPDSPEQHDFEARFPYVETEDQLACIDEIKHDMEQERPMERLLCGDVGFGKTEVALRAAMKCVMSGKQCAILVPTTVLAMQHYQTAVRRFEHFPVNVVMLSRFVPQKRQKEILKEIRSGKADVIIGTHRIVQKDVEFRSLGLAIVDEEQRFGVAHKEKFKHMFAGVDMLTLSATPIPRTLNMAMSGIRDMSVISQPPQDRYPVQTYVMEYSEPVLVQAIQRELKRGGQVYYIHNRIDTIEFTAAKLQRYLPDARILVAHGRMGEAEMSEIWRKLVEHEADILVCTTIIETGVDVPNVNTLIIENADCFGLSQLYQLRGRVGRSNRRAYAYFTFQRDKVLREESTRRLAAMREFTQFGSGFHIALRDLEIRGAGSLLGGRQHGHMESVGYDMYLRLLGEAVAEAKGEPIQETAECTVDIQIDAHIPESYMESLSQRLDMYRKIAGVRNQEDEMDLLDELIDRYGEPPKSVQGLITVSRLRNTAAQLGITEINQRGGSMLFYMEHPTAEMIGALSRKYRGRVQFGSVGKPYLGVELAGEPPLELFREVLDVLGKAGKSSVK</sequence>
<dbReference type="SMART" id="SM00490">
    <property type="entry name" value="HELICc"/>
    <property type="match status" value="1"/>
</dbReference>
<dbReference type="EC" id="3.6.4.-" evidence="9"/>
<dbReference type="SUPFAM" id="SSF143517">
    <property type="entry name" value="TRCF domain-like"/>
    <property type="match status" value="1"/>
</dbReference>
<dbReference type="GO" id="GO:0003684">
    <property type="term" value="F:damaged DNA binding"/>
    <property type="evidence" value="ECO:0007669"/>
    <property type="project" value="InterPro"/>
</dbReference>
<evidence type="ECO:0000256" key="7">
    <source>
        <dbReference type="ARBA" id="ARBA00023125"/>
    </source>
</evidence>
<evidence type="ECO:0000313" key="12">
    <source>
        <dbReference type="EMBL" id="ERJ96319.1"/>
    </source>
</evidence>
<reference evidence="12 13" key="1">
    <citation type="submission" date="2013-07" db="EMBL/GenBank/DDBJ databases">
        <authorList>
            <person name="Weinstock G."/>
            <person name="Sodergren E."/>
            <person name="Wylie T."/>
            <person name="Fulton L."/>
            <person name="Fulton R."/>
            <person name="Fronick C."/>
            <person name="O'Laughlin M."/>
            <person name="Godfrey J."/>
            <person name="Miner T."/>
            <person name="Herter B."/>
            <person name="Appelbaum E."/>
            <person name="Cordes M."/>
            <person name="Lek S."/>
            <person name="Wollam A."/>
            <person name="Pepin K.H."/>
            <person name="Palsikar V.B."/>
            <person name="Mitreva M."/>
            <person name="Wilson R.K."/>
        </authorList>
    </citation>
    <scope>NUCLEOTIDE SEQUENCE [LARGE SCALE GENOMIC DNA]</scope>
    <source>
        <strain evidence="12 13">ATCC 27760</strain>
    </source>
</reference>